<evidence type="ECO:0000256" key="1">
    <source>
        <dbReference type="SAM" id="MobiDB-lite"/>
    </source>
</evidence>
<keyword evidence="3" id="KW-1185">Reference proteome</keyword>
<dbReference type="HOGENOM" id="CLU_106376_0_0_1"/>
<dbReference type="RefSeq" id="XP_007413165.1">
    <property type="nucleotide sequence ID" value="XM_007413103.1"/>
</dbReference>
<proteinExistence type="predicted"/>
<dbReference type="Proteomes" id="UP000001072">
    <property type="component" value="Unassembled WGS sequence"/>
</dbReference>
<dbReference type="EMBL" id="GL883123">
    <property type="protein sequence ID" value="EGG03718.1"/>
    <property type="molecule type" value="Genomic_DNA"/>
</dbReference>
<reference evidence="3" key="1">
    <citation type="journal article" date="2011" name="Proc. Natl. Acad. Sci. U.S.A.">
        <title>Obligate biotrophy features unraveled by the genomic analysis of rust fungi.</title>
        <authorList>
            <person name="Duplessis S."/>
            <person name="Cuomo C.A."/>
            <person name="Lin Y.-C."/>
            <person name="Aerts A."/>
            <person name="Tisserant E."/>
            <person name="Veneault-Fourrey C."/>
            <person name="Joly D.L."/>
            <person name="Hacquard S."/>
            <person name="Amselem J."/>
            <person name="Cantarel B.L."/>
            <person name="Chiu R."/>
            <person name="Coutinho P.M."/>
            <person name="Feau N."/>
            <person name="Field M."/>
            <person name="Frey P."/>
            <person name="Gelhaye E."/>
            <person name="Goldberg J."/>
            <person name="Grabherr M.G."/>
            <person name="Kodira C.D."/>
            <person name="Kohler A."/>
            <person name="Kuees U."/>
            <person name="Lindquist E.A."/>
            <person name="Lucas S.M."/>
            <person name="Mago R."/>
            <person name="Mauceli E."/>
            <person name="Morin E."/>
            <person name="Murat C."/>
            <person name="Pangilinan J.L."/>
            <person name="Park R."/>
            <person name="Pearson M."/>
            <person name="Quesneville H."/>
            <person name="Rouhier N."/>
            <person name="Sakthikumar S."/>
            <person name="Salamov A.A."/>
            <person name="Schmutz J."/>
            <person name="Selles B."/>
            <person name="Shapiro H."/>
            <person name="Tanguay P."/>
            <person name="Tuskan G.A."/>
            <person name="Henrissat B."/>
            <person name="Van de Peer Y."/>
            <person name="Rouze P."/>
            <person name="Ellis J.G."/>
            <person name="Dodds P.N."/>
            <person name="Schein J.E."/>
            <person name="Zhong S."/>
            <person name="Hamelin R.C."/>
            <person name="Grigoriev I.V."/>
            <person name="Szabo L.J."/>
            <person name="Martin F."/>
        </authorList>
    </citation>
    <scope>NUCLEOTIDE SEQUENCE [LARGE SCALE GENOMIC DNA]</scope>
    <source>
        <strain evidence="3">98AG31 / pathotype 3-4-7</strain>
    </source>
</reference>
<dbReference type="InParanoid" id="F4RV73"/>
<evidence type="ECO:0000313" key="2">
    <source>
        <dbReference type="EMBL" id="EGG03718.1"/>
    </source>
</evidence>
<feature type="compositionally biased region" description="Polar residues" evidence="1">
    <location>
        <begin position="45"/>
        <end position="56"/>
    </location>
</feature>
<feature type="compositionally biased region" description="Polar residues" evidence="1">
    <location>
        <begin position="100"/>
        <end position="135"/>
    </location>
</feature>
<dbReference type="VEuPathDB" id="FungiDB:MELLADRAFT_72530"/>
<organism evidence="3">
    <name type="scientific">Melampsora larici-populina (strain 98AG31 / pathotype 3-4-7)</name>
    <name type="common">Poplar leaf rust fungus</name>
    <dbReference type="NCBI Taxonomy" id="747676"/>
    <lineage>
        <taxon>Eukaryota</taxon>
        <taxon>Fungi</taxon>
        <taxon>Dikarya</taxon>
        <taxon>Basidiomycota</taxon>
        <taxon>Pucciniomycotina</taxon>
        <taxon>Pucciniomycetes</taxon>
        <taxon>Pucciniales</taxon>
        <taxon>Melampsoraceae</taxon>
        <taxon>Melampsora</taxon>
    </lineage>
</organism>
<protein>
    <submittedName>
        <fullName evidence="2">Uncharacterized protein</fullName>
    </submittedName>
</protein>
<name>F4RV73_MELLP</name>
<dbReference type="AlphaFoldDB" id="F4RV73"/>
<dbReference type="GeneID" id="18932123"/>
<dbReference type="KEGG" id="mlr:MELLADRAFT_72530"/>
<evidence type="ECO:0000313" key="3">
    <source>
        <dbReference type="Proteomes" id="UP000001072"/>
    </source>
</evidence>
<accession>F4RV73</accession>
<feature type="region of interest" description="Disordered" evidence="1">
    <location>
        <begin position="16"/>
        <end position="56"/>
    </location>
</feature>
<sequence>MATIFELPLPNFLIDPQDGEFTPYDARSLADPSESSDPSDHQPLNVRSPNQNPSYASINTITRSRATSDALEKLLAIQAQQLAAIGQAWRAKYSLSSLSPSKQIGKSQDGQNFKPNNSITRSVQNTTTPTSTPSKQLKDKSWMAETGRSVISLSSHASTFDTIVDEDFQFDDEEVEQEEQFNPITQATLKKFDENFHPLIFCHRTFVLEWLKNLPTFFDDLLLHEDI</sequence>
<gene>
    <name evidence="2" type="ORF">MELLADRAFT_72530</name>
</gene>
<dbReference type="OrthoDB" id="2506975at2759"/>
<feature type="region of interest" description="Disordered" evidence="1">
    <location>
        <begin position="100"/>
        <end position="139"/>
    </location>
</feature>